<keyword evidence="1" id="KW-0653">Protein transport</keyword>
<dbReference type="GO" id="GO:0009706">
    <property type="term" value="C:chloroplast inner membrane"/>
    <property type="evidence" value="ECO:0007669"/>
    <property type="project" value="UniProtKB-SubCell"/>
</dbReference>
<dbReference type="InterPro" id="IPR008896">
    <property type="entry name" value="TIC214"/>
</dbReference>
<feature type="transmembrane region" description="Helical" evidence="1">
    <location>
        <begin position="58"/>
        <end position="78"/>
    </location>
</feature>
<evidence type="ECO:0000256" key="3">
    <source>
        <dbReference type="SAM" id="MobiDB-lite"/>
    </source>
</evidence>
<evidence type="ECO:0000313" key="4">
    <source>
        <dbReference type="EMBL" id="QCT81948.1"/>
    </source>
</evidence>
<keyword evidence="2" id="KW-0175">Coiled coil</keyword>
<keyword evidence="1" id="KW-0812">Transmembrane</keyword>
<accession>A0A6M2VAB3</accession>
<proteinExistence type="inferred from homology"/>
<keyword evidence="1 4" id="KW-0150">Chloroplast</keyword>
<feature type="transmembrane region" description="Helical" evidence="1">
    <location>
        <begin position="164"/>
        <end position="192"/>
    </location>
</feature>
<dbReference type="EMBL" id="MH362765">
    <property type="protein sequence ID" value="QCT81948.1"/>
    <property type="molecule type" value="Genomic_DNA"/>
</dbReference>
<comment type="function">
    <text evidence="1">Involved in protein precursor import into chloroplasts. May be part of an intermediate translocation complex acting as a protein-conducting channel at the inner envelope.</text>
</comment>
<dbReference type="Pfam" id="PF05758">
    <property type="entry name" value="Ycf1"/>
    <property type="match status" value="1"/>
</dbReference>
<comment type="similarity">
    <text evidence="1">Belongs to the TIC214 family.</text>
</comment>
<feature type="compositionally biased region" description="Basic and acidic residues" evidence="3">
    <location>
        <begin position="246"/>
        <end position="258"/>
    </location>
</feature>
<keyword evidence="1" id="KW-0813">Transport</keyword>
<gene>
    <name evidence="4" type="primary">ycf1</name>
    <name evidence="1" type="synonym">TIC214</name>
</gene>
<feature type="compositionally biased region" description="Basic and acidic residues" evidence="3">
    <location>
        <begin position="265"/>
        <end position="279"/>
    </location>
</feature>
<dbReference type="PANTHER" id="PTHR33163:SF40">
    <property type="entry name" value="PROTEIN TIC 214"/>
    <property type="match status" value="1"/>
</dbReference>
<feature type="transmembrane region" description="Helical" evidence="1">
    <location>
        <begin position="217"/>
        <end position="235"/>
    </location>
</feature>
<name>A0A6M2VAB3_9MAGN</name>
<geneLocation type="chloroplast" evidence="4"/>
<feature type="region of interest" description="Disordered" evidence="3">
    <location>
        <begin position="246"/>
        <end position="308"/>
    </location>
</feature>
<evidence type="ECO:0000256" key="2">
    <source>
        <dbReference type="SAM" id="Coils"/>
    </source>
</evidence>
<comment type="subunit">
    <text evidence="1">Part of the Tic complex.</text>
</comment>
<evidence type="ECO:0000256" key="1">
    <source>
        <dbReference type="RuleBase" id="RU364085"/>
    </source>
</evidence>
<dbReference type="GO" id="GO:0015031">
    <property type="term" value="P:protein transport"/>
    <property type="evidence" value="ECO:0007669"/>
    <property type="project" value="UniProtKB-KW"/>
</dbReference>
<feature type="transmembrane region" description="Helical" evidence="1">
    <location>
        <begin position="84"/>
        <end position="104"/>
    </location>
</feature>
<keyword evidence="1 4" id="KW-0934">Plastid</keyword>
<feature type="transmembrane region" description="Helical" evidence="1">
    <location>
        <begin position="124"/>
        <end position="144"/>
    </location>
</feature>
<keyword evidence="1" id="KW-0472">Membrane</keyword>
<sequence>MILKSFLLGNLLSLCMKIINSVVVVGLYYGFLTTFSIGPSYLFLLRARVMEEGTEKKVSATTGFITGQLMMFISIYYAPLHLALGRPHTITVLVLPYLLFHFFWNNHKHFFDYGSTTRNSMRNLSIQCVFLNNLIFQLFNHFILPSSTLARLVNIYMFRCNNKILFVTSSFVGWLIGHILFMKWVGLVLSWIRQNHFIRSNVLIRFKKDLVSELRNSMARIFSILLFITCVYYLGRMPSPIVTKKLKETSETEERGQSEEETDVEIERTSETKGTKQEQEGSTEEDPYPSLSSEEKEDPDKIKETSYKNSPAFPNFYLDGNTENSKLEILKEDKKNFWFEKPLVTLLFDYKRWNRPLRYIYLKNNQLRNAIRNEMSQYFFYTCGSDGKQRISFTYPPSLSMFLKMIERKISLYILEKISSKELYNQWVYTNEEKKKNLSKKFLNRIEALDKGSLILDVLENRIRVCNDKIEQECLPKEYDPFLKGSYRKTIKKWHLRLIIHDYIISSMERVWINKIHGIFPTDYREFKHKIDTFDEKSFSINKRIKKKSIGIKEICKRVPRWSYKLIDSLEEEVDKEELLEDPIRSRKNKRIIIFTDTDPNSNIYTNNTINYNQVDEVVFKRYPQKSDFRRDLIKGSMRSQRRKIAMGELFQANAHSPLFLDRIDKPFFSLFLISGIVTIWMGKNKNTEFKTLDSSEKRTKQEEKEKEERKKENERIAITEAWDNMLFGQTIRGCILVIQSILRKYLVLPLLIIAKNIVHILLFQPPEWYKDLKEWNREVHVKCTYNGVQLSEREFPKNWLIEGIQIKILFPFRPKPWRRSKLRSHHRDPMKKQVKKANFCFLTVWGMETELPFYSPQKRPSFFKPIFRELQKEIKKKRWITKKGLFLKRIIKDLAKIKSIQFFRLKEVNESSDNQNRKNPQNSIIKNQIINESPIQVRSTDWTNYSLAEKKMKNLANRANTIRNQIEKIAKEKKNIFITPEINISPKETSCDIKKLESPKNFGQILKRINTRLIRKWHFFFKFFIEKIYMNTLLYIYMINVRRINTQLFLASTKKIIDKDNYNTKKNQEEINQTKKNTIHFISTIKKSFFNISKKNSRISCDLSSLSQGYVFYKLSQTQVINKYHLRSVLKYRRTSLFLKDILKNFFRTQRILHCESRHNKFRNFGINEWKNRLKGYYQYNLSQTIWARLVSKKWRNRVNERRRAQNQDSKKLGSYENEKDQLIHYEKENDSRMESLQNQKQKFKKHYRYDLLSHKYINSNYESKKDFYIYGSFLQINENLSIPYNYNTHKLESFYALEDIFINDYLGEDYFIETEKNPDRKYFDWEILHFCLIKKSNIKAWANMDTGADSYQNKIEKKDLFYFPIHQEINLSNKKKKNFDWMGMNEEILNHPISNFELWFFPELLLLFDAYKIKTWVMPTKLLLLNLNRNKNINGKEGKEKSDLFISSNKKKFLELENRNQKELLGQGDLGSVLPKQQKYLEKNYVRLDIQKDKKKKQNTELWLDFFLKRYLIFQFRWNYPLNQRIINNMKVYCLLLRLINTKKKFLSFIQRGEMSMNVMLSQKDQTFIELGKRGILIIEPIRLSIKWNGKSIMYQTIGISLVHKSKQQTNQNQRYREKRYIDKNSFDKSIARYENILGDWSENHYDLLVPENLLSLRRRRELRILIYFHFKNGNALDRNLVFWNGNNNTRNCNQFWNEDKDINRDKFINMKLKFFLWSNYRLEDLACMNRYWFDTNNGSRFSMSRIHMYQRLKIC</sequence>
<dbReference type="PANTHER" id="PTHR33163">
    <property type="entry name" value="PROTEIN TIC 214-RELATED"/>
    <property type="match status" value="1"/>
</dbReference>
<comment type="subcellular location">
    <subcellularLocation>
        <location evidence="1">Plastid</location>
        <location evidence="1">Chloroplast inner membrane</location>
    </subcellularLocation>
</comment>
<reference evidence="4" key="1">
    <citation type="submission" date="2018-05" db="EMBL/GenBank/DDBJ databases">
        <authorList>
            <person name="Nzei J.M."/>
            <person name="Zhizhong L."/>
            <person name="Saina J.K."/>
            <person name="Kyalo C.M."/>
        </authorList>
    </citation>
    <scope>NUCLEOTIDE SEQUENCE</scope>
</reference>
<keyword evidence="1" id="KW-1001">Plastid inner membrane</keyword>
<keyword evidence="1" id="KW-1133">Transmembrane helix</keyword>
<feature type="coiled-coil region" evidence="2">
    <location>
        <begin position="946"/>
        <end position="973"/>
    </location>
</feature>
<protein>
    <recommendedName>
        <fullName evidence="1">Protein TIC 214</fullName>
    </recommendedName>
    <alternativeName>
        <fullName evidence="1">Translocon at the inner envelope membrane of chloroplasts 214</fullName>
    </alternativeName>
</protein>
<organism evidence="4">
    <name type="scientific">Protea caffra subsp. kilimandscharica</name>
    <dbReference type="NCBI Taxonomy" id="2984521"/>
    <lineage>
        <taxon>Eukaryota</taxon>
        <taxon>Viridiplantae</taxon>
        <taxon>Streptophyta</taxon>
        <taxon>Embryophyta</taxon>
        <taxon>Tracheophyta</taxon>
        <taxon>Spermatophyta</taxon>
        <taxon>Magnoliopsida</taxon>
        <taxon>Proteales</taxon>
        <taxon>Proteaceae</taxon>
        <taxon>Protea</taxon>
    </lineage>
</organism>
<feature type="transmembrane region" description="Helical" evidence="1">
    <location>
        <begin position="27"/>
        <end position="46"/>
    </location>
</feature>